<dbReference type="Gene3D" id="1.20.1250.20">
    <property type="entry name" value="MFS general substrate transporter like domains"/>
    <property type="match status" value="1"/>
</dbReference>
<feature type="transmembrane region" description="Helical" evidence="4">
    <location>
        <begin position="112"/>
        <end position="130"/>
    </location>
</feature>
<feature type="transmembrane region" description="Helical" evidence="4">
    <location>
        <begin position="52"/>
        <end position="71"/>
    </location>
</feature>
<dbReference type="AlphaFoldDB" id="A0A9D1M739"/>
<dbReference type="PROSITE" id="PS50850">
    <property type="entry name" value="MFS"/>
    <property type="match status" value="1"/>
</dbReference>
<feature type="transmembrane region" description="Helical" evidence="4">
    <location>
        <begin position="343"/>
        <end position="364"/>
    </location>
</feature>
<keyword evidence="2 4" id="KW-1133">Transmembrane helix</keyword>
<name>A0A9D1M739_9BACT</name>
<keyword evidence="3 4" id="KW-0472">Membrane</keyword>
<feature type="transmembrane region" description="Helical" evidence="4">
    <location>
        <begin position="170"/>
        <end position="191"/>
    </location>
</feature>
<feature type="transmembrane region" description="Helical" evidence="4">
    <location>
        <begin position="17"/>
        <end position="40"/>
    </location>
</feature>
<evidence type="ECO:0000313" key="7">
    <source>
        <dbReference type="Proteomes" id="UP000824112"/>
    </source>
</evidence>
<feature type="domain" description="Major facilitator superfamily (MFS) profile" evidence="5">
    <location>
        <begin position="16"/>
        <end position="393"/>
    </location>
</feature>
<accession>A0A9D1M739</accession>
<feature type="transmembrane region" description="Helical" evidence="4">
    <location>
        <begin position="245"/>
        <end position="265"/>
    </location>
</feature>
<dbReference type="Pfam" id="PF07690">
    <property type="entry name" value="MFS_1"/>
    <property type="match status" value="1"/>
</dbReference>
<comment type="caution">
    <text evidence="6">The sequence shown here is derived from an EMBL/GenBank/DDBJ whole genome shotgun (WGS) entry which is preliminary data.</text>
</comment>
<dbReference type="PANTHER" id="PTHR23531">
    <property type="entry name" value="QUINOLENE RESISTANCE PROTEIN NORA"/>
    <property type="match status" value="1"/>
</dbReference>
<evidence type="ECO:0000313" key="6">
    <source>
        <dbReference type="EMBL" id="HIU54810.1"/>
    </source>
</evidence>
<gene>
    <name evidence="6" type="ORF">IAB03_03265</name>
</gene>
<evidence type="ECO:0000256" key="4">
    <source>
        <dbReference type="SAM" id="Phobius"/>
    </source>
</evidence>
<dbReference type="InterPro" id="IPR036259">
    <property type="entry name" value="MFS_trans_sf"/>
</dbReference>
<dbReference type="PANTHER" id="PTHR23531:SF1">
    <property type="entry name" value="QUINOLENE RESISTANCE PROTEIN NORA"/>
    <property type="match status" value="1"/>
</dbReference>
<dbReference type="InterPro" id="IPR020846">
    <property type="entry name" value="MFS_dom"/>
</dbReference>
<evidence type="ECO:0000256" key="2">
    <source>
        <dbReference type="ARBA" id="ARBA00022989"/>
    </source>
</evidence>
<reference evidence="6" key="1">
    <citation type="submission" date="2020-10" db="EMBL/GenBank/DDBJ databases">
        <authorList>
            <person name="Gilroy R."/>
        </authorList>
    </citation>
    <scope>NUCLEOTIDE SEQUENCE</scope>
    <source>
        <strain evidence="6">CHK158-818</strain>
    </source>
</reference>
<proteinExistence type="predicted"/>
<evidence type="ECO:0000256" key="1">
    <source>
        <dbReference type="ARBA" id="ARBA00022692"/>
    </source>
</evidence>
<dbReference type="CDD" id="cd17489">
    <property type="entry name" value="MFS_YfcJ_like"/>
    <property type="match status" value="1"/>
</dbReference>
<feature type="transmembrane region" description="Helical" evidence="4">
    <location>
        <begin position="83"/>
        <end position="106"/>
    </location>
</feature>
<dbReference type="Proteomes" id="UP000824112">
    <property type="component" value="Unassembled WGS sequence"/>
</dbReference>
<reference evidence="6" key="2">
    <citation type="journal article" date="2021" name="PeerJ">
        <title>Extensive microbial diversity within the chicken gut microbiome revealed by metagenomics and culture.</title>
        <authorList>
            <person name="Gilroy R."/>
            <person name="Ravi A."/>
            <person name="Getino M."/>
            <person name="Pursley I."/>
            <person name="Horton D.L."/>
            <person name="Alikhan N.F."/>
            <person name="Baker D."/>
            <person name="Gharbi K."/>
            <person name="Hall N."/>
            <person name="Watson M."/>
            <person name="Adriaenssens E.M."/>
            <person name="Foster-Nyarko E."/>
            <person name="Jarju S."/>
            <person name="Secka A."/>
            <person name="Antonio M."/>
            <person name="Oren A."/>
            <person name="Chaudhuri R.R."/>
            <person name="La Ragione R."/>
            <person name="Hildebrand F."/>
            <person name="Pallen M.J."/>
        </authorList>
    </citation>
    <scope>NUCLEOTIDE SEQUENCE</scope>
    <source>
        <strain evidence="6">CHK158-818</strain>
    </source>
</reference>
<protein>
    <submittedName>
        <fullName evidence="6">MFS transporter</fullName>
    </submittedName>
</protein>
<dbReference type="EMBL" id="DVNA01000074">
    <property type="protein sequence ID" value="HIU54810.1"/>
    <property type="molecule type" value="Genomic_DNA"/>
</dbReference>
<evidence type="ECO:0000256" key="3">
    <source>
        <dbReference type="ARBA" id="ARBA00023136"/>
    </source>
</evidence>
<feature type="transmembrane region" description="Helical" evidence="4">
    <location>
        <begin position="277"/>
        <end position="299"/>
    </location>
</feature>
<keyword evidence="1 4" id="KW-0812">Transmembrane</keyword>
<dbReference type="SUPFAM" id="SSF103473">
    <property type="entry name" value="MFS general substrate transporter"/>
    <property type="match status" value="1"/>
</dbReference>
<feature type="transmembrane region" description="Helical" evidence="4">
    <location>
        <begin position="305"/>
        <end position="331"/>
    </location>
</feature>
<organism evidence="6 7">
    <name type="scientific">Candidatus Gallibacteroides avistercoris</name>
    <dbReference type="NCBI Taxonomy" id="2840833"/>
    <lineage>
        <taxon>Bacteria</taxon>
        <taxon>Pseudomonadati</taxon>
        <taxon>Bacteroidota</taxon>
        <taxon>Bacteroidia</taxon>
        <taxon>Bacteroidales</taxon>
        <taxon>Bacteroidaceae</taxon>
        <taxon>Bacteroidaceae incertae sedis</taxon>
        <taxon>Candidatus Gallibacteroides</taxon>
    </lineage>
</organism>
<feature type="transmembrane region" description="Helical" evidence="4">
    <location>
        <begin position="370"/>
        <end position="393"/>
    </location>
</feature>
<feature type="transmembrane region" description="Helical" evidence="4">
    <location>
        <begin position="212"/>
        <end position="233"/>
    </location>
</feature>
<sequence length="399" mass="43397">MQIEQPSPKDILWSKNFIAAACANFLMFLAFYMLLPILPIYLTDQFDANKSIVGIILASYTITALIIRPFAGFMVDSFPRKPLLMICYAAFILFFGGYLLAGTLLIFAFIRAAHGLAFGLVTISNSTVAIDTMPSSRRGEGIGYYGVSSNLAMAFGPTIALFLLDLSHNYDTVFIVSLVAGCIGFGCVNLIKLPARKIDNGPKEPISLDRFILLKGIPGMLPMSLISFSYGILSSYLAIYGKEEVGLASGTGLYFVLMSVGLISSRITAGRMLNKGLIIPLILTGLYILATAFCLFIFVKNAFGFYTSALLMGIAYGCICPSFQTMFINLAHHNQRGTANSTFFTSWDFGIGAGVLIGGAIADISNYTTAYLFGLTLIAVGYTFFRLITAPYFNKNKLR</sequence>
<dbReference type="GO" id="GO:0022857">
    <property type="term" value="F:transmembrane transporter activity"/>
    <property type="evidence" value="ECO:0007669"/>
    <property type="project" value="InterPro"/>
</dbReference>
<dbReference type="InterPro" id="IPR052714">
    <property type="entry name" value="MFS_Exporter"/>
</dbReference>
<evidence type="ECO:0000259" key="5">
    <source>
        <dbReference type="PROSITE" id="PS50850"/>
    </source>
</evidence>
<dbReference type="InterPro" id="IPR011701">
    <property type="entry name" value="MFS"/>
</dbReference>
<feature type="transmembrane region" description="Helical" evidence="4">
    <location>
        <begin position="142"/>
        <end position="164"/>
    </location>
</feature>